<gene>
    <name evidence="2" type="ORF">Arace01_00069</name>
</gene>
<dbReference type="EMBL" id="PP179312">
    <property type="protein sequence ID" value="XAI69735.1"/>
    <property type="molecule type" value="Genomic_DNA"/>
</dbReference>
<feature type="compositionally biased region" description="Acidic residues" evidence="1">
    <location>
        <begin position="60"/>
        <end position="70"/>
    </location>
</feature>
<protein>
    <submittedName>
        <fullName evidence="2">N4 protein</fullName>
    </submittedName>
</protein>
<proteinExistence type="predicted"/>
<reference evidence="2" key="1">
    <citation type="journal article" date="2024" name="J. Gen. Virol.">
        <title>Novel phages of Pseudomonas syringae unveil numerous potential auxiliary metabolic genes.</title>
        <authorList>
            <person name="Feltin C."/>
            <person name="Garneau J.R."/>
            <person name="Morris C.E."/>
            <person name="Berard A."/>
            <person name="Torres-Barcelo C."/>
        </authorList>
    </citation>
    <scope>NUCLEOTIDE SEQUENCE</scope>
</reference>
<sequence length="214" mass="23880">MADEQNPLDLEKDEDEGLPSEMDVLKQRAKVLGVTHSNNISLEKLREKVTAALEGNAGNDENEETADAESDTAAPNPLAGDTGSAPVKKKTLRQHLIEENMKLIRVRITNLDPKKKDLQGEIFTVANEYLGTIRKFVPFGEATDEGYHIPKCIYDLMADRKFLNIRTLKDRRTGVNRVESNYVREFALEVLPDLTEKELKELAASQAASGSLKE</sequence>
<feature type="region of interest" description="Disordered" evidence="1">
    <location>
        <begin position="1"/>
        <end position="20"/>
    </location>
</feature>
<evidence type="ECO:0000313" key="2">
    <source>
        <dbReference type="EMBL" id="XAI69735.1"/>
    </source>
</evidence>
<evidence type="ECO:0000256" key="1">
    <source>
        <dbReference type="SAM" id="MobiDB-lite"/>
    </source>
</evidence>
<feature type="region of interest" description="Disordered" evidence="1">
    <location>
        <begin position="51"/>
        <end position="88"/>
    </location>
</feature>
<name>A0AAU6VZK7_9VIRU</name>
<accession>A0AAU6VZK7</accession>
<organism evidence="2">
    <name type="scientific">Pseudomonas phage Arace01</name>
    <dbReference type="NCBI Taxonomy" id="3138526"/>
    <lineage>
        <taxon>Viruses</taxon>
    </lineage>
</organism>